<name>A0A814RST0_9BILA</name>
<feature type="region of interest" description="Disordered" evidence="1">
    <location>
        <begin position="1156"/>
        <end position="1191"/>
    </location>
</feature>
<dbReference type="Proteomes" id="UP000663845">
    <property type="component" value="Unassembled WGS sequence"/>
</dbReference>
<feature type="region of interest" description="Disordered" evidence="1">
    <location>
        <begin position="492"/>
        <end position="516"/>
    </location>
</feature>
<evidence type="ECO:0000313" key="5">
    <source>
        <dbReference type="Proteomes" id="UP000663845"/>
    </source>
</evidence>
<feature type="region of interest" description="Disordered" evidence="1">
    <location>
        <begin position="1000"/>
        <end position="1055"/>
    </location>
</feature>
<accession>A0A814RST0</accession>
<feature type="compositionally biased region" description="Polar residues" evidence="1">
    <location>
        <begin position="1043"/>
        <end position="1055"/>
    </location>
</feature>
<feature type="compositionally biased region" description="Acidic residues" evidence="1">
    <location>
        <begin position="506"/>
        <end position="515"/>
    </location>
</feature>
<gene>
    <name evidence="3" type="ORF">JYZ213_LOCUS23337</name>
    <name evidence="4" type="ORF">OXD698_LOCUS3620</name>
</gene>
<feature type="transmembrane region" description="Helical" evidence="2">
    <location>
        <begin position="1245"/>
        <end position="1264"/>
    </location>
</feature>
<evidence type="ECO:0000313" key="4">
    <source>
        <dbReference type="EMBL" id="CAF3544707.1"/>
    </source>
</evidence>
<feature type="compositionally biased region" description="Low complexity" evidence="1">
    <location>
        <begin position="1000"/>
        <end position="1014"/>
    </location>
</feature>
<organism evidence="3 5">
    <name type="scientific">Adineta steineri</name>
    <dbReference type="NCBI Taxonomy" id="433720"/>
    <lineage>
        <taxon>Eukaryota</taxon>
        <taxon>Metazoa</taxon>
        <taxon>Spiralia</taxon>
        <taxon>Gnathifera</taxon>
        <taxon>Rotifera</taxon>
        <taxon>Eurotatoria</taxon>
        <taxon>Bdelloidea</taxon>
        <taxon>Adinetida</taxon>
        <taxon>Adinetidae</taxon>
        <taxon>Adineta</taxon>
    </lineage>
</organism>
<dbReference type="EMBL" id="CAJNOG010000274">
    <property type="protein sequence ID" value="CAF1136942.1"/>
    <property type="molecule type" value="Genomic_DNA"/>
</dbReference>
<comment type="caution">
    <text evidence="3">The sequence shown here is derived from an EMBL/GenBank/DDBJ whole genome shotgun (WGS) entry which is preliminary data.</text>
</comment>
<evidence type="ECO:0000256" key="2">
    <source>
        <dbReference type="SAM" id="Phobius"/>
    </source>
</evidence>
<keyword evidence="2" id="KW-0812">Transmembrane</keyword>
<feature type="compositionally biased region" description="Polar residues" evidence="1">
    <location>
        <begin position="1156"/>
        <end position="1178"/>
    </location>
</feature>
<evidence type="ECO:0000313" key="3">
    <source>
        <dbReference type="EMBL" id="CAF1136942.1"/>
    </source>
</evidence>
<feature type="region of interest" description="Disordered" evidence="1">
    <location>
        <begin position="705"/>
        <end position="725"/>
    </location>
</feature>
<dbReference type="EMBL" id="CAJOAZ010000130">
    <property type="protein sequence ID" value="CAF3544707.1"/>
    <property type="molecule type" value="Genomic_DNA"/>
</dbReference>
<dbReference type="Gene3D" id="1.20.58.60">
    <property type="match status" value="1"/>
</dbReference>
<proteinExistence type="predicted"/>
<protein>
    <recommendedName>
        <fullName evidence="6">KASH domain-containing protein</fullName>
    </recommendedName>
</protein>
<evidence type="ECO:0008006" key="6">
    <source>
        <dbReference type="Google" id="ProtNLM"/>
    </source>
</evidence>
<reference evidence="3" key="1">
    <citation type="submission" date="2021-02" db="EMBL/GenBank/DDBJ databases">
        <authorList>
            <person name="Nowell W R."/>
        </authorList>
    </citation>
    <scope>NUCLEOTIDE SEQUENCE</scope>
</reference>
<dbReference type="Proteomes" id="UP000663844">
    <property type="component" value="Unassembled WGS sequence"/>
</dbReference>
<sequence>MNNHNSTLHAVLSQKSSRNNKKRQEFWNGTLIDDYNFLMSEELICHCKSSLGEPFTSLNDLAVHHVSYNEFEKQYVELSEWCERISTVIQQSSYNALTCYLRQKYYEELYEQGLMRLRMFNQYSNKLIERFPDIQVVIEKKIKIIYQIWNDLEARFIGYLDEDFDRIIQDLHNELFLFEEWITEIEEQLAKFHFIRNEKIFYEDIQELMKLQNEIKSKNSRVSSVIEICHRLKKDYQEQNEQIPIEYASDLENRWHQIWINSVEIQCKLEERFKSPNHSTSLSLTDEDDIIPFNSSEYEKISLTSSNTSSIENINTSLNSRKRPRSPDINPNICSISLEVNSIMAKSYQPSSVNVLPTLSPPTFYYSLTNINDYDDNIVRKKQKKTSSKLDIGYASEDDIDKKSSFLTKKSQSDYTVNLKSSTNILSTQAHSLPSLEHTHLVPDWWTNSATSAYDTCSNPDIDLSIEKKKKTKIKPSLLMYDKKYTRIEPKSPLTSNSYDASAEYTDPEQSENDVDVLSSSSPIHYCQNSESLFYNRYATTTTGYSSEFETTTLPSDIENQQLPYLVGEVNQMNTDKSALSSAIVSNESESNNKVTISDKLEASEPCWDGYQNPLFYPLNSQDIDSVETTLKWDDQFFEMDQSYNSTTDDEIHIHDNFGHLRNNNGSSSSLSIARLSNKQQFDSDSDLDDFNYVINETERQLNKARQSFEKKKRRQQLTLQSNDRNQRKFDEIRRTCETNIQCLQQILTNLHRSKNSRLNNIQAIELLETYLSEWYAMRQQVNDDRPCARHLLHISQEIIKLRLHFDEQLSHINTSFNPSWFENNSFDELKQRIYYEIELDKENRQTLDSLYTDLQQIEEHLKEYRLIYPDGPSSFTINEQLHSSHITLEQVTAKMDSYQIQLRTLSTMINNLIPIEYHIEQKLTTVDYTTEVHELQALVDNYARMIPMNEFYEIVKHHCDYKLDIYRKMLNDLIRKQEKHVSFDGSINFNNNNSTNINSCTSSTSSSSSASSTPQEQYTNENNIRNKKTILNKYRQKETRDIQQNYTTSDLSEKQSTTSSYISDDCKVLYIETVIEVAKPVFYERTIDTLSTKNTEYHHHHIPRTITSNRNKYLMDITNNNHQADSTDDDLPTPKPVNLSASTIIRRQLNKNHLKQQGDSGIEFDQTSSSSTLCNQRTTKDRTPLFPPANTDLDELSQSSLLHHIKKQNTLENEQHLRNNHHLSTSSIHINQSNTCWDRLKQTWFRSILTGLLILMILFFIYLSGLDTCSRSTIIQTVCQKIISIESEGIPTI</sequence>
<evidence type="ECO:0000256" key="1">
    <source>
        <dbReference type="SAM" id="MobiDB-lite"/>
    </source>
</evidence>
<dbReference type="SUPFAM" id="SSF46966">
    <property type="entry name" value="Spectrin repeat"/>
    <property type="match status" value="1"/>
</dbReference>
<keyword evidence="2" id="KW-1133">Transmembrane helix</keyword>
<keyword evidence="2" id="KW-0472">Membrane</keyword>
<feature type="compositionally biased region" description="Polar residues" evidence="1">
    <location>
        <begin position="1015"/>
        <end position="1024"/>
    </location>
</feature>